<evidence type="ECO:0000313" key="3">
    <source>
        <dbReference type="Proteomes" id="UP000076881"/>
    </source>
</evidence>
<gene>
    <name evidence="2" type="ORF">LEL_06125</name>
</gene>
<feature type="domain" description="Aminoglycoside phosphotransferase" evidence="1">
    <location>
        <begin position="146"/>
        <end position="272"/>
    </location>
</feature>
<evidence type="ECO:0000313" key="2">
    <source>
        <dbReference type="EMBL" id="OAA76441.1"/>
    </source>
</evidence>
<protein>
    <submittedName>
        <fullName evidence="2">Aminoglycoside phosphotransferase</fullName>
    </submittedName>
</protein>
<dbReference type="OrthoDB" id="2906425at2759"/>
<dbReference type="STRING" id="1081108.A0A168GG07"/>
<dbReference type="Gene3D" id="3.90.1200.10">
    <property type="match status" value="1"/>
</dbReference>
<dbReference type="GO" id="GO:0016740">
    <property type="term" value="F:transferase activity"/>
    <property type="evidence" value="ECO:0007669"/>
    <property type="project" value="UniProtKB-KW"/>
</dbReference>
<dbReference type="SUPFAM" id="SSF56112">
    <property type="entry name" value="Protein kinase-like (PK-like)"/>
    <property type="match status" value="1"/>
</dbReference>
<comment type="caution">
    <text evidence="2">The sequence shown here is derived from an EMBL/GenBank/DDBJ whole genome shotgun (WGS) entry which is preliminary data.</text>
</comment>
<dbReference type="AlphaFoldDB" id="A0A168GG07"/>
<dbReference type="CDD" id="cd05120">
    <property type="entry name" value="APH_ChoK_like"/>
    <property type="match status" value="1"/>
</dbReference>
<evidence type="ECO:0000259" key="1">
    <source>
        <dbReference type="Pfam" id="PF01636"/>
    </source>
</evidence>
<dbReference type="InterPro" id="IPR011009">
    <property type="entry name" value="Kinase-like_dom_sf"/>
</dbReference>
<dbReference type="InterPro" id="IPR002575">
    <property type="entry name" value="Aminoglycoside_PTrfase"/>
</dbReference>
<proteinExistence type="predicted"/>
<dbReference type="PANTHER" id="PTHR21310">
    <property type="entry name" value="AMINOGLYCOSIDE PHOSPHOTRANSFERASE-RELATED-RELATED"/>
    <property type="match status" value="1"/>
</dbReference>
<name>A0A168GG07_CORDF</name>
<keyword evidence="2" id="KW-0808">Transferase</keyword>
<sequence length="296" mass="34368">MRDLEIYNTSLLYVLTRVFSSFKHANLRPRRIPAYEMPVTSGTLQQTLEDIASSDIELDACTWERRYVLRGDYFIKSELEEQKLIVRENGSVVRPFWPKERLLNEYATLRFVAANTTIPVPRHWLYMADGLMHLATERIVHARPLQDLPAEKTAAARKAVDEQIQRDVLPQLRAIRRDVIGSVAVSLPVVPPLRIFCRDDRRWPRITTTQDDVDNFVLCHNDLSAHNIFVDPDTFAIRAIIDWEYAGFYPERFEIPLWRMLTPQDRGRLVEEVRARDLAFFGLQPGDLRDCVPPGP</sequence>
<organism evidence="2 3">
    <name type="scientific">Akanthomyces lecanii RCEF 1005</name>
    <dbReference type="NCBI Taxonomy" id="1081108"/>
    <lineage>
        <taxon>Eukaryota</taxon>
        <taxon>Fungi</taxon>
        <taxon>Dikarya</taxon>
        <taxon>Ascomycota</taxon>
        <taxon>Pezizomycotina</taxon>
        <taxon>Sordariomycetes</taxon>
        <taxon>Hypocreomycetidae</taxon>
        <taxon>Hypocreales</taxon>
        <taxon>Cordycipitaceae</taxon>
        <taxon>Akanthomyces</taxon>
        <taxon>Cordyceps confragosa</taxon>
    </lineage>
</organism>
<accession>A0A168GG07</accession>
<keyword evidence="3" id="KW-1185">Reference proteome</keyword>
<dbReference type="Proteomes" id="UP000076881">
    <property type="component" value="Unassembled WGS sequence"/>
</dbReference>
<dbReference type="PANTHER" id="PTHR21310:SF15">
    <property type="entry name" value="AMINOGLYCOSIDE PHOSPHOTRANSFERASE DOMAIN-CONTAINING PROTEIN"/>
    <property type="match status" value="1"/>
</dbReference>
<dbReference type="EMBL" id="AZHF01000004">
    <property type="protein sequence ID" value="OAA76441.1"/>
    <property type="molecule type" value="Genomic_DNA"/>
</dbReference>
<dbReference type="InterPro" id="IPR051678">
    <property type="entry name" value="AGP_Transferase"/>
</dbReference>
<dbReference type="Pfam" id="PF01636">
    <property type="entry name" value="APH"/>
    <property type="match status" value="1"/>
</dbReference>
<reference evidence="2 3" key="1">
    <citation type="journal article" date="2016" name="Genome Biol. Evol.">
        <title>Divergent and convergent evolution of fungal pathogenicity.</title>
        <authorList>
            <person name="Shang Y."/>
            <person name="Xiao G."/>
            <person name="Zheng P."/>
            <person name="Cen K."/>
            <person name="Zhan S."/>
            <person name="Wang C."/>
        </authorList>
    </citation>
    <scope>NUCLEOTIDE SEQUENCE [LARGE SCALE GENOMIC DNA]</scope>
    <source>
        <strain evidence="2 3">RCEF 1005</strain>
    </source>
</reference>